<dbReference type="PANTHER" id="PTHR34580:SF1">
    <property type="entry name" value="PROTEIN PAFC"/>
    <property type="match status" value="1"/>
</dbReference>
<dbReference type="InterPro" id="IPR036388">
    <property type="entry name" value="WH-like_DNA-bd_sf"/>
</dbReference>
<dbReference type="AlphaFoldDB" id="A0A382B5E7"/>
<dbReference type="EMBL" id="UINC01028100">
    <property type="protein sequence ID" value="SVB08493.1"/>
    <property type="molecule type" value="Genomic_DNA"/>
</dbReference>
<accession>A0A382B5E7</accession>
<dbReference type="Pfam" id="PF13280">
    <property type="entry name" value="WYL"/>
    <property type="match status" value="1"/>
</dbReference>
<evidence type="ECO:0000259" key="2">
    <source>
        <dbReference type="Pfam" id="PF25583"/>
    </source>
</evidence>
<gene>
    <name evidence="3" type="ORF">METZ01_LOCUS161347</name>
</gene>
<dbReference type="InterPro" id="IPR057727">
    <property type="entry name" value="WCX_dom"/>
</dbReference>
<feature type="domain" description="WCX" evidence="2">
    <location>
        <begin position="248"/>
        <end position="325"/>
    </location>
</feature>
<dbReference type="PROSITE" id="PS52050">
    <property type="entry name" value="WYL"/>
    <property type="match status" value="1"/>
</dbReference>
<evidence type="ECO:0000313" key="3">
    <source>
        <dbReference type="EMBL" id="SVB08493.1"/>
    </source>
</evidence>
<organism evidence="3">
    <name type="scientific">marine metagenome</name>
    <dbReference type="NCBI Taxonomy" id="408172"/>
    <lineage>
        <taxon>unclassified sequences</taxon>
        <taxon>metagenomes</taxon>
        <taxon>ecological metagenomes</taxon>
    </lineage>
</organism>
<name>A0A382B5E7_9ZZZZ</name>
<dbReference type="InterPro" id="IPR026881">
    <property type="entry name" value="WYL_dom"/>
</dbReference>
<dbReference type="Pfam" id="PF25583">
    <property type="entry name" value="WCX"/>
    <property type="match status" value="1"/>
</dbReference>
<sequence>MDELSQIQRMLRILQILSSGRKVTTKELRHRFDGAVTLRTLQRDLLALSESGIPLISEKTMANENAWTLMSRFRSFIPLPLETNEYLAAHILKANLKIFQKTPFEKEIQSLIDKIDQIVPEEVFLETESGKAQDLFENYSTGSFDYSPHGETINSLISAILHRNNCKVTYHNPYSGIEKSYPIEPEKLVYYNGGLYLIAYLRKYEKFRLLAIQRIKKLDLKEERFPKDHHFDPNLFWKNKFGLFSADPVDVKLQFSKEIRHHIEGRSWHHSQEIEIDKDGDIILSMKVGLSPELISWIMGWSNHIHVLSPVELIDIIKSSHREALKKYK</sequence>
<protein>
    <recommendedName>
        <fullName evidence="4">WYL domain-containing protein</fullName>
    </recommendedName>
</protein>
<feature type="domain" description="WYL" evidence="1">
    <location>
        <begin position="152"/>
        <end position="219"/>
    </location>
</feature>
<dbReference type="PANTHER" id="PTHR34580">
    <property type="match status" value="1"/>
</dbReference>
<evidence type="ECO:0000259" key="1">
    <source>
        <dbReference type="Pfam" id="PF13280"/>
    </source>
</evidence>
<dbReference type="Gene3D" id="1.10.10.10">
    <property type="entry name" value="Winged helix-like DNA-binding domain superfamily/Winged helix DNA-binding domain"/>
    <property type="match status" value="1"/>
</dbReference>
<evidence type="ECO:0008006" key="4">
    <source>
        <dbReference type="Google" id="ProtNLM"/>
    </source>
</evidence>
<reference evidence="3" key="1">
    <citation type="submission" date="2018-05" db="EMBL/GenBank/DDBJ databases">
        <authorList>
            <person name="Lanie J.A."/>
            <person name="Ng W.-L."/>
            <person name="Kazmierczak K.M."/>
            <person name="Andrzejewski T.M."/>
            <person name="Davidsen T.M."/>
            <person name="Wayne K.J."/>
            <person name="Tettelin H."/>
            <person name="Glass J.I."/>
            <person name="Rusch D."/>
            <person name="Podicherti R."/>
            <person name="Tsui H.-C.T."/>
            <person name="Winkler M.E."/>
        </authorList>
    </citation>
    <scope>NUCLEOTIDE SEQUENCE</scope>
</reference>
<dbReference type="InterPro" id="IPR051534">
    <property type="entry name" value="CBASS_pafABC_assoc_protein"/>
</dbReference>
<proteinExistence type="predicted"/>